<dbReference type="Proteomes" id="UP000682733">
    <property type="component" value="Unassembled WGS sequence"/>
</dbReference>
<evidence type="ECO:0000313" key="3">
    <source>
        <dbReference type="Proteomes" id="UP000677228"/>
    </source>
</evidence>
<proteinExistence type="predicted"/>
<reference evidence="1" key="1">
    <citation type="submission" date="2021-02" db="EMBL/GenBank/DDBJ databases">
        <authorList>
            <person name="Nowell W R."/>
        </authorList>
    </citation>
    <scope>NUCLEOTIDE SEQUENCE</scope>
</reference>
<comment type="caution">
    <text evidence="1">The sequence shown here is derived from an EMBL/GenBank/DDBJ whole genome shotgun (WGS) entry which is preliminary data.</text>
</comment>
<dbReference type="EMBL" id="CAJOBA010110152">
    <property type="protein sequence ID" value="CAF4550833.1"/>
    <property type="molecule type" value="Genomic_DNA"/>
</dbReference>
<accession>A0A8S2GBI5</accession>
<sequence>PQQQAYRQQLATYAAYDCLAIQSLLPILYPRPPSPAYSFISIEEEPANDPATTNAIHFVPSPENGIELTVNVISSPDEVPQPFSAHQHLSVVIPSPPSSPLHVQSQRPKLTAQELKKLKNKAATFKQRQRRFANQITIHNIDGRFSSWKIKQILNHAAIKF</sequence>
<feature type="non-terminal residue" evidence="1">
    <location>
        <position position="161"/>
    </location>
</feature>
<gene>
    <name evidence="1" type="ORF">OVA965_LOCUS45800</name>
    <name evidence="2" type="ORF">TMI583_LOCUS49649</name>
</gene>
<dbReference type="EMBL" id="CAJNOK010075598">
    <property type="protein sequence ID" value="CAF1673139.1"/>
    <property type="molecule type" value="Genomic_DNA"/>
</dbReference>
<evidence type="ECO:0000313" key="2">
    <source>
        <dbReference type="EMBL" id="CAF4550833.1"/>
    </source>
</evidence>
<name>A0A8S2GBI5_9BILA</name>
<dbReference type="AlphaFoldDB" id="A0A8S2GBI5"/>
<evidence type="ECO:0000313" key="1">
    <source>
        <dbReference type="EMBL" id="CAF1673139.1"/>
    </source>
</evidence>
<protein>
    <submittedName>
        <fullName evidence="1">Uncharacterized protein</fullName>
    </submittedName>
</protein>
<dbReference type="Proteomes" id="UP000677228">
    <property type="component" value="Unassembled WGS sequence"/>
</dbReference>
<feature type="non-terminal residue" evidence="1">
    <location>
        <position position="1"/>
    </location>
</feature>
<organism evidence="1 3">
    <name type="scientific">Didymodactylos carnosus</name>
    <dbReference type="NCBI Taxonomy" id="1234261"/>
    <lineage>
        <taxon>Eukaryota</taxon>
        <taxon>Metazoa</taxon>
        <taxon>Spiralia</taxon>
        <taxon>Gnathifera</taxon>
        <taxon>Rotifera</taxon>
        <taxon>Eurotatoria</taxon>
        <taxon>Bdelloidea</taxon>
        <taxon>Philodinida</taxon>
        <taxon>Philodinidae</taxon>
        <taxon>Didymodactylos</taxon>
    </lineage>
</organism>